<dbReference type="Proteomes" id="UP001162162">
    <property type="component" value="Unassembled WGS sequence"/>
</dbReference>
<dbReference type="PANTHER" id="PTHR24379:SF121">
    <property type="entry name" value="C2H2-TYPE DOMAIN-CONTAINING PROTEIN"/>
    <property type="match status" value="1"/>
</dbReference>
<evidence type="ECO:0000256" key="2">
    <source>
        <dbReference type="ARBA" id="ARBA00022723"/>
    </source>
</evidence>
<keyword evidence="7" id="KW-0238">DNA-binding</keyword>
<organism evidence="12 13">
    <name type="scientific">Aromia moschata</name>
    <dbReference type="NCBI Taxonomy" id="1265417"/>
    <lineage>
        <taxon>Eukaryota</taxon>
        <taxon>Metazoa</taxon>
        <taxon>Ecdysozoa</taxon>
        <taxon>Arthropoda</taxon>
        <taxon>Hexapoda</taxon>
        <taxon>Insecta</taxon>
        <taxon>Pterygota</taxon>
        <taxon>Neoptera</taxon>
        <taxon>Endopterygota</taxon>
        <taxon>Coleoptera</taxon>
        <taxon>Polyphaga</taxon>
        <taxon>Cucujiformia</taxon>
        <taxon>Chrysomeloidea</taxon>
        <taxon>Cerambycidae</taxon>
        <taxon>Cerambycinae</taxon>
        <taxon>Callichromatini</taxon>
        <taxon>Aromia</taxon>
    </lineage>
</organism>
<dbReference type="Pfam" id="PF00096">
    <property type="entry name" value="zf-C2H2"/>
    <property type="match status" value="2"/>
</dbReference>
<dbReference type="GO" id="GO:0003677">
    <property type="term" value="F:DNA binding"/>
    <property type="evidence" value="ECO:0007669"/>
    <property type="project" value="UniProtKB-KW"/>
</dbReference>
<evidence type="ECO:0000256" key="10">
    <source>
        <dbReference type="PROSITE-ProRule" id="PRU00042"/>
    </source>
</evidence>
<dbReference type="InterPro" id="IPR036236">
    <property type="entry name" value="Znf_C2H2_sf"/>
</dbReference>
<reference evidence="12" key="1">
    <citation type="journal article" date="2023" name="Insect Mol. Biol.">
        <title>Genome sequencing provides insights into the evolution of gene families encoding plant cell wall-degrading enzymes in longhorned beetles.</title>
        <authorList>
            <person name="Shin N.R."/>
            <person name="Okamura Y."/>
            <person name="Kirsch R."/>
            <person name="Pauchet Y."/>
        </authorList>
    </citation>
    <scope>NUCLEOTIDE SEQUENCE</scope>
    <source>
        <strain evidence="12">AMC_N1</strain>
    </source>
</reference>
<dbReference type="Gene3D" id="3.30.160.60">
    <property type="entry name" value="Classic Zinc Finger"/>
    <property type="match status" value="3"/>
</dbReference>
<dbReference type="SUPFAM" id="SSF57667">
    <property type="entry name" value="beta-beta-alpha zinc fingers"/>
    <property type="match status" value="3"/>
</dbReference>
<dbReference type="InterPro" id="IPR012934">
    <property type="entry name" value="Znf_AD"/>
</dbReference>
<dbReference type="FunFam" id="3.30.160.60:FF:000325">
    <property type="entry name" value="ZFP90 zinc finger protein"/>
    <property type="match status" value="1"/>
</dbReference>
<keyword evidence="6" id="KW-0805">Transcription regulation</keyword>
<dbReference type="InterPro" id="IPR013087">
    <property type="entry name" value="Znf_C2H2_type"/>
</dbReference>
<evidence type="ECO:0000256" key="4">
    <source>
        <dbReference type="ARBA" id="ARBA00022771"/>
    </source>
</evidence>
<evidence type="ECO:0000313" key="13">
    <source>
        <dbReference type="Proteomes" id="UP001162162"/>
    </source>
</evidence>
<dbReference type="SMART" id="SM00868">
    <property type="entry name" value="zf-AD"/>
    <property type="match status" value="2"/>
</dbReference>
<keyword evidence="2" id="KW-0479">Metal-binding</keyword>
<evidence type="ECO:0000259" key="11">
    <source>
        <dbReference type="PROSITE" id="PS50157"/>
    </source>
</evidence>
<evidence type="ECO:0000313" key="12">
    <source>
        <dbReference type="EMBL" id="KAJ8937103.1"/>
    </source>
</evidence>
<evidence type="ECO:0000256" key="3">
    <source>
        <dbReference type="ARBA" id="ARBA00022737"/>
    </source>
</evidence>
<dbReference type="GO" id="GO:0005634">
    <property type="term" value="C:nucleus"/>
    <property type="evidence" value="ECO:0007669"/>
    <property type="project" value="UniProtKB-SubCell"/>
</dbReference>
<evidence type="ECO:0000256" key="9">
    <source>
        <dbReference type="ARBA" id="ARBA00023242"/>
    </source>
</evidence>
<keyword evidence="4 10" id="KW-0863">Zinc-finger</keyword>
<protein>
    <recommendedName>
        <fullName evidence="11">C2H2-type domain-containing protein</fullName>
    </recommendedName>
</protein>
<keyword evidence="13" id="KW-1185">Reference proteome</keyword>
<evidence type="ECO:0000256" key="6">
    <source>
        <dbReference type="ARBA" id="ARBA00023015"/>
    </source>
</evidence>
<dbReference type="AlphaFoldDB" id="A0AAV8XF30"/>
<evidence type="ECO:0000256" key="5">
    <source>
        <dbReference type="ARBA" id="ARBA00022833"/>
    </source>
</evidence>
<name>A0AAV8XF30_9CUCU</name>
<dbReference type="PANTHER" id="PTHR24379">
    <property type="entry name" value="KRAB AND ZINC FINGER DOMAIN-CONTAINING"/>
    <property type="match status" value="1"/>
</dbReference>
<evidence type="ECO:0000256" key="8">
    <source>
        <dbReference type="ARBA" id="ARBA00023163"/>
    </source>
</evidence>
<comment type="subcellular location">
    <subcellularLocation>
        <location evidence="1">Nucleus</location>
    </subcellularLocation>
</comment>
<comment type="caution">
    <text evidence="12">The sequence shown here is derived from an EMBL/GenBank/DDBJ whole genome shotgun (WGS) entry which is preliminary data.</text>
</comment>
<dbReference type="GO" id="GO:0008270">
    <property type="term" value="F:zinc ion binding"/>
    <property type="evidence" value="ECO:0007669"/>
    <property type="project" value="UniProtKB-KW"/>
</dbReference>
<keyword evidence="5" id="KW-0862">Zinc</keyword>
<evidence type="ECO:0000256" key="7">
    <source>
        <dbReference type="ARBA" id="ARBA00023125"/>
    </source>
</evidence>
<accession>A0AAV8XF30</accession>
<sequence length="452" mass="52268">MMEQRVCKLCLKASNDIQTIEEITREILDVLLLKIDFSSNEDYVICESCADSINTFFKFKSVCLMTQDHLGPFTKSMNDKEVDIKQISYLKENSGADTISNSDDAICQFCLKRDHCVDLNILNENFGEDITAKCIPEVDIKFSGDPKICLSCQTSLVNYYRFVTRCLANQENIVECHDRGTCLAIKSEELDIKPEKEYDSAIPSEDTQIKSFMDKSYNQETNHMFIKSDPNQDASKVTTYQCTLCSVKTKLKSSLTRHMLIHKDASEVTTYQCTLCSYKAKKKSSLNRHMLIHKDASEITTYQCPLCSYKAKFKYYLTRHMLIHKDASEVRTHQCTLCSYKAKHKSNLAQHMLIHKDASEAKLKNKITRHMLIHKHVSEVTTYDCSFCSYKAKQKSFLTKHMLIHKDASEIKTYQCVLCPYKAKFKYYLTKHMLIHQDLSNKKDLRLPIVFI</sequence>
<feature type="domain" description="C2H2-type" evidence="11">
    <location>
        <begin position="271"/>
        <end position="298"/>
    </location>
</feature>
<dbReference type="PROSITE" id="PS50157">
    <property type="entry name" value="ZINC_FINGER_C2H2_2"/>
    <property type="match status" value="4"/>
</dbReference>
<keyword evidence="3" id="KW-0677">Repeat</keyword>
<feature type="domain" description="C2H2-type" evidence="11">
    <location>
        <begin position="240"/>
        <end position="267"/>
    </location>
</feature>
<dbReference type="EMBL" id="JAPWTK010000683">
    <property type="protein sequence ID" value="KAJ8937103.1"/>
    <property type="molecule type" value="Genomic_DNA"/>
</dbReference>
<proteinExistence type="predicted"/>
<keyword evidence="8" id="KW-0804">Transcription</keyword>
<dbReference type="Pfam" id="PF13909">
    <property type="entry name" value="zf-H2C2_5"/>
    <property type="match status" value="1"/>
</dbReference>
<feature type="domain" description="C2H2-type" evidence="11">
    <location>
        <begin position="333"/>
        <end position="360"/>
    </location>
</feature>
<feature type="domain" description="C2H2-type" evidence="11">
    <location>
        <begin position="383"/>
        <end position="410"/>
    </location>
</feature>
<gene>
    <name evidence="12" type="ORF">NQ318_013061</name>
</gene>
<evidence type="ECO:0000256" key="1">
    <source>
        <dbReference type="ARBA" id="ARBA00004123"/>
    </source>
</evidence>
<keyword evidence="9" id="KW-0539">Nucleus</keyword>
<dbReference type="SMART" id="SM00355">
    <property type="entry name" value="ZnF_C2H2"/>
    <property type="match status" value="6"/>
</dbReference>